<evidence type="ECO:0000313" key="2">
    <source>
        <dbReference type="EMBL" id="KAI1855928.1"/>
    </source>
</evidence>
<accession>A0A9P9WBE8</accession>
<protein>
    <recommendedName>
        <fullName evidence="1">N-acetyltransferase domain-containing protein</fullName>
    </recommendedName>
</protein>
<dbReference type="SUPFAM" id="SSF55729">
    <property type="entry name" value="Acyl-CoA N-acyltransferases (Nat)"/>
    <property type="match status" value="1"/>
</dbReference>
<dbReference type="Pfam" id="PF00583">
    <property type="entry name" value="Acetyltransf_1"/>
    <property type="match status" value="1"/>
</dbReference>
<dbReference type="GO" id="GO:0016747">
    <property type="term" value="F:acyltransferase activity, transferring groups other than amino-acyl groups"/>
    <property type="evidence" value="ECO:0007669"/>
    <property type="project" value="InterPro"/>
</dbReference>
<dbReference type="Gene3D" id="3.40.630.30">
    <property type="match status" value="1"/>
</dbReference>
<dbReference type="Proteomes" id="UP000829685">
    <property type="component" value="Unassembled WGS sequence"/>
</dbReference>
<organism evidence="2 3">
    <name type="scientific">Neoarthrinium moseri</name>
    <dbReference type="NCBI Taxonomy" id="1658444"/>
    <lineage>
        <taxon>Eukaryota</taxon>
        <taxon>Fungi</taxon>
        <taxon>Dikarya</taxon>
        <taxon>Ascomycota</taxon>
        <taxon>Pezizomycotina</taxon>
        <taxon>Sordariomycetes</taxon>
        <taxon>Xylariomycetidae</taxon>
        <taxon>Amphisphaeriales</taxon>
        <taxon>Apiosporaceae</taxon>
        <taxon>Neoarthrinium</taxon>
    </lineage>
</organism>
<feature type="domain" description="N-acetyltransferase" evidence="1">
    <location>
        <begin position="2"/>
        <end position="163"/>
    </location>
</feature>
<dbReference type="PROSITE" id="PS51186">
    <property type="entry name" value="GNAT"/>
    <property type="match status" value="1"/>
</dbReference>
<proteinExistence type="predicted"/>
<reference evidence="2" key="1">
    <citation type="submission" date="2021-03" db="EMBL/GenBank/DDBJ databases">
        <title>Revisited historic fungal species revealed as producer of novel bioactive compounds through whole genome sequencing and comparative genomics.</title>
        <authorList>
            <person name="Vignolle G.A."/>
            <person name="Hochenegger N."/>
            <person name="Mach R.L."/>
            <person name="Mach-Aigner A.R."/>
            <person name="Javad Rahimi M."/>
            <person name="Salim K.A."/>
            <person name="Chan C.M."/>
            <person name="Lim L.B.L."/>
            <person name="Cai F."/>
            <person name="Druzhinina I.S."/>
            <person name="U'Ren J.M."/>
            <person name="Derntl C."/>
        </authorList>
    </citation>
    <scope>NUCLEOTIDE SEQUENCE</scope>
    <source>
        <strain evidence="2">TUCIM 5799</strain>
    </source>
</reference>
<dbReference type="CDD" id="cd04301">
    <property type="entry name" value="NAT_SF"/>
    <property type="match status" value="1"/>
</dbReference>
<sequence length="165" mass="18589">MCTWRRLRLSDLKDVMRVASDVHPGLPERECVFAERIQLFPEGCLALVNSTEICGYAISHPIRHNQPPALNSILGEIAPDADSYYIHDLAILDKFRGAGYASACIAKLLVVAECYPATYLVSVYGTGPFWRRFGFASVSRDSTLSEKLRQYGDDATYLRRQNRLE</sequence>
<dbReference type="AlphaFoldDB" id="A0A9P9WBE8"/>
<gene>
    <name evidence="2" type="ORF">JX265_012011</name>
</gene>
<comment type="caution">
    <text evidence="2">The sequence shown here is derived from an EMBL/GenBank/DDBJ whole genome shotgun (WGS) entry which is preliminary data.</text>
</comment>
<dbReference type="InterPro" id="IPR016181">
    <property type="entry name" value="Acyl_CoA_acyltransferase"/>
</dbReference>
<evidence type="ECO:0000313" key="3">
    <source>
        <dbReference type="Proteomes" id="UP000829685"/>
    </source>
</evidence>
<name>A0A9P9WBE8_9PEZI</name>
<dbReference type="InterPro" id="IPR000182">
    <property type="entry name" value="GNAT_dom"/>
</dbReference>
<keyword evidence="3" id="KW-1185">Reference proteome</keyword>
<dbReference type="EMBL" id="JAFIMR010000048">
    <property type="protein sequence ID" value="KAI1855928.1"/>
    <property type="molecule type" value="Genomic_DNA"/>
</dbReference>
<evidence type="ECO:0000259" key="1">
    <source>
        <dbReference type="PROSITE" id="PS51186"/>
    </source>
</evidence>